<keyword evidence="4 8" id="KW-0749">Sporulation</keyword>
<evidence type="ECO:0000259" key="9">
    <source>
        <dbReference type="Pfam" id="PF13411"/>
    </source>
</evidence>
<feature type="DNA-binding region" description="H-T-H motif" evidence="8">
    <location>
        <begin position="7"/>
        <end position="27"/>
    </location>
</feature>
<feature type="domain" description="HTH merR-type" evidence="9">
    <location>
        <begin position="8"/>
        <end position="68"/>
    </location>
</feature>
<evidence type="ECO:0000313" key="10">
    <source>
        <dbReference type="EMBL" id="MCF6137536.1"/>
    </source>
</evidence>
<dbReference type="Proteomes" id="UP001649381">
    <property type="component" value="Unassembled WGS sequence"/>
</dbReference>
<evidence type="ECO:0000256" key="7">
    <source>
        <dbReference type="ARBA" id="ARBA00023306"/>
    </source>
</evidence>
<sequence length="178" mass="21067">MDKLVKTKVVSKRLNVNPTTIQRWVKYFDIPCPKNDHGHYLFRQVDIERLEEIQVLLQQGLQMSDIKQQEVADVKPQNKKGDGLKEMDAYFHQMQEQLNGLESKVSQKADEVLSYQVMQHRKDMDQMATRLTELEEKMLVLEEQLLLQVTATNEIRTEFNPTMKTRKRNWLVSLFTMQ</sequence>
<evidence type="ECO:0000256" key="1">
    <source>
        <dbReference type="ARBA" id="ARBA00022490"/>
    </source>
</evidence>
<dbReference type="HAMAP" id="MF_01170">
    <property type="entry name" value="RacA"/>
    <property type="match status" value="1"/>
</dbReference>
<dbReference type="InterPro" id="IPR023522">
    <property type="entry name" value="Chrosome_anchoring_RacA"/>
</dbReference>
<name>A0ABS9H0D5_9BACL</name>
<dbReference type="Pfam" id="PF13411">
    <property type="entry name" value="MerR_1"/>
    <property type="match status" value="1"/>
</dbReference>
<evidence type="ECO:0000256" key="8">
    <source>
        <dbReference type="HAMAP-Rule" id="MF_01170"/>
    </source>
</evidence>
<protein>
    <recommendedName>
        <fullName evidence="8">Chromosome-anchoring protein RacA</fullName>
    </recommendedName>
</protein>
<keyword evidence="6 8" id="KW-0238">DNA-binding</keyword>
<dbReference type="InterPro" id="IPR000551">
    <property type="entry name" value="MerR-type_HTH_dom"/>
</dbReference>
<comment type="caution">
    <text evidence="10">The sequence shown here is derived from an EMBL/GenBank/DDBJ whole genome shotgun (WGS) entry which is preliminary data.</text>
</comment>
<evidence type="ECO:0000256" key="3">
    <source>
        <dbReference type="ARBA" id="ARBA00022829"/>
    </source>
</evidence>
<feature type="coiled-coil region" evidence="8">
    <location>
        <begin position="84"/>
        <end position="144"/>
    </location>
</feature>
<dbReference type="Gene3D" id="1.10.1660.10">
    <property type="match status" value="1"/>
</dbReference>
<evidence type="ECO:0000256" key="6">
    <source>
        <dbReference type="ARBA" id="ARBA00023125"/>
    </source>
</evidence>
<keyword evidence="1 8" id="KW-0963">Cytoplasm</keyword>
<keyword evidence="11" id="KW-1185">Reference proteome</keyword>
<dbReference type="CDD" id="cd04762">
    <property type="entry name" value="HTH_MerR-trunc"/>
    <property type="match status" value="1"/>
</dbReference>
<evidence type="ECO:0000256" key="5">
    <source>
        <dbReference type="ARBA" id="ARBA00023054"/>
    </source>
</evidence>
<reference evidence="10 11" key="1">
    <citation type="submission" date="2022-01" db="EMBL/GenBank/DDBJ databases">
        <title>Alkalihalobacillus sp. EGI L200015, a novel bacterium isolated from a salt lake sediment.</title>
        <authorList>
            <person name="Gao L."/>
            <person name="Fang B.-Z."/>
            <person name="Li W.-J."/>
        </authorList>
    </citation>
    <scope>NUCLEOTIDE SEQUENCE [LARGE SCALE GENOMIC DNA]</scope>
    <source>
        <strain evidence="10 11">KCTC 12718</strain>
    </source>
</reference>
<comment type="subcellular location">
    <subcellularLocation>
        <location evidence="8">Cytoplasm</location>
    </subcellularLocation>
    <text evidence="8">Localizes to cell poles and nucleoid.</text>
</comment>
<dbReference type="SUPFAM" id="SSF46955">
    <property type="entry name" value="Putative DNA-binding domain"/>
    <property type="match status" value="1"/>
</dbReference>
<comment type="similarity">
    <text evidence="8">Belongs to the RacA family.</text>
</comment>
<evidence type="ECO:0000256" key="2">
    <source>
        <dbReference type="ARBA" id="ARBA00022618"/>
    </source>
</evidence>
<gene>
    <name evidence="8" type="primary">racA</name>
    <name evidence="10" type="ORF">L2716_07330</name>
</gene>
<accession>A0ABS9H0D5</accession>
<keyword evidence="3 8" id="KW-0159">Chromosome partition</keyword>
<organism evidence="10 11">
    <name type="scientific">Pseudalkalibacillus berkeleyi</name>
    <dbReference type="NCBI Taxonomy" id="1069813"/>
    <lineage>
        <taxon>Bacteria</taxon>
        <taxon>Bacillati</taxon>
        <taxon>Bacillota</taxon>
        <taxon>Bacilli</taxon>
        <taxon>Bacillales</taxon>
        <taxon>Fictibacillaceae</taxon>
        <taxon>Pseudalkalibacillus</taxon>
    </lineage>
</organism>
<proteinExistence type="inferred from homology"/>
<comment type="function">
    <text evidence="8">Required for the formation of axial filaments and for anchoring the origin regions at the cell poles in sporulating cells, thus ensuring proper chromosome segregation in the prespore. Binds in a dispersed manner throughout the chromosome but preferentially to sites clustered in the origin portion of the chromosome, causing condensation of the chromosome and its remodeling into an elongated, anchored structure.</text>
</comment>
<dbReference type="EMBL" id="JAKIJS010000001">
    <property type="protein sequence ID" value="MCF6137536.1"/>
    <property type="molecule type" value="Genomic_DNA"/>
</dbReference>
<keyword evidence="5 8" id="KW-0175">Coiled coil</keyword>
<dbReference type="InterPro" id="IPR009061">
    <property type="entry name" value="DNA-bd_dom_put_sf"/>
</dbReference>
<evidence type="ECO:0000313" key="11">
    <source>
        <dbReference type="Proteomes" id="UP001649381"/>
    </source>
</evidence>
<evidence type="ECO:0000256" key="4">
    <source>
        <dbReference type="ARBA" id="ARBA00022969"/>
    </source>
</evidence>
<keyword evidence="2 8" id="KW-0132">Cell division</keyword>
<keyword evidence="7 8" id="KW-0131">Cell cycle</keyword>
<dbReference type="RefSeq" id="WP_236333224.1">
    <property type="nucleotide sequence ID" value="NZ_JAKIJS010000001.1"/>
</dbReference>